<accession>A0A8H7U0I7</accession>
<name>A0A8H7U0I7_9APHY</name>
<dbReference type="Proteomes" id="UP000639403">
    <property type="component" value="Unassembled WGS sequence"/>
</dbReference>
<dbReference type="AlphaFoldDB" id="A0A8H7U0I7"/>
<gene>
    <name evidence="1" type="ORF">IEO21_07251</name>
</gene>
<sequence>MCPHIVALEGVVRGVSEAVDAPDTLETTEGARDALETREAARDGARDEGVSIVCVARLVVVSEVVASTLLEGAFGVASTDCAPRMRGSDSGVLSPEEALAELAELSERCRGRGHCTTTGASVGIDGLVEVALEIDFNDVDSMLITLAGRLKRTSEPVDALSTGEAGKDWVSDVDGRDWMEMRRRSALEDVPLPYAVNKLYSIMKPYLFVFPVERQVARHTAYEALRSRFGGLREAAPPLSREEHRVRDEDPTCVRVQQVCRLMSLYGKRCMKVDTEHHLIWIKPDDDQELEPEKTIAS</sequence>
<reference evidence="1" key="1">
    <citation type="submission" date="2020-11" db="EMBL/GenBank/DDBJ databases">
        <authorList>
            <person name="Koelle M."/>
            <person name="Horta M.A.C."/>
            <person name="Nowrousian M."/>
            <person name="Ohm R.A."/>
            <person name="Benz P."/>
            <person name="Pilgard A."/>
        </authorList>
    </citation>
    <scope>NUCLEOTIDE SEQUENCE</scope>
    <source>
        <strain evidence="1">FPRL280</strain>
    </source>
</reference>
<dbReference type="EMBL" id="JADOXO010000195">
    <property type="protein sequence ID" value="KAF9809808.1"/>
    <property type="molecule type" value="Genomic_DNA"/>
</dbReference>
<evidence type="ECO:0000313" key="2">
    <source>
        <dbReference type="Proteomes" id="UP000639403"/>
    </source>
</evidence>
<comment type="caution">
    <text evidence="1">The sequence shown here is derived from an EMBL/GenBank/DDBJ whole genome shotgun (WGS) entry which is preliminary data.</text>
</comment>
<evidence type="ECO:0000313" key="1">
    <source>
        <dbReference type="EMBL" id="KAF9809808.1"/>
    </source>
</evidence>
<organism evidence="1 2">
    <name type="scientific">Rhodonia placenta</name>
    <dbReference type="NCBI Taxonomy" id="104341"/>
    <lineage>
        <taxon>Eukaryota</taxon>
        <taxon>Fungi</taxon>
        <taxon>Dikarya</taxon>
        <taxon>Basidiomycota</taxon>
        <taxon>Agaricomycotina</taxon>
        <taxon>Agaricomycetes</taxon>
        <taxon>Polyporales</taxon>
        <taxon>Adustoporiaceae</taxon>
        <taxon>Rhodonia</taxon>
    </lineage>
</organism>
<protein>
    <submittedName>
        <fullName evidence="1">Uncharacterized protein</fullName>
    </submittedName>
</protein>
<reference evidence="1" key="2">
    <citation type="journal article" name="Front. Microbiol.">
        <title>Degradative Capacity of Two Strains of Rhodonia placenta: From Phenotype to Genotype.</title>
        <authorList>
            <person name="Kolle M."/>
            <person name="Horta M.A.C."/>
            <person name="Nowrousian M."/>
            <person name="Ohm R.A."/>
            <person name="Benz J.P."/>
            <person name="Pilgard A."/>
        </authorList>
    </citation>
    <scope>NUCLEOTIDE SEQUENCE</scope>
    <source>
        <strain evidence="1">FPRL280</strain>
    </source>
</reference>
<proteinExistence type="predicted"/>